<feature type="chain" id="PRO_5043967126" evidence="1">
    <location>
        <begin position="38"/>
        <end position="218"/>
    </location>
</feature>
<accession>A0AAV7IPD8</accession>
<gene>
    <name evidence="2" type="ORF">KQX54_001335</name>
</gene>
<evidence type="ECO:0000313" key="2">
    <source>
        <dbReference type="EMBL" id="KAH0556645.1"/>
    </source>
</evidence>
<comment type="caution">
    <text evidence="2">The sequence shown here is derived from an EMBL/GenBank/DDBJ whole genome shotgun (WGS) entry which is preliminary data.</text>
</comment>
<dbReference type="EMBL" id="JAHXZJ010000750">
    <property type="protein sequence ID" value="KAH0556645.1"/>
    <property type="molecule type" value="Genomic_DNA"/>
</dbReference>
<reference evidence="2 3" key="1">
    <citation type="journal article" date="2021" name="J. Hered.">
        <title>A chromosome-level genome assembly of the parasitoid wasp, Cotesia glomerata (Hymenoptera: Braconidae).</title>
        <authorList>
            <person name="Pinto B.J."/>
            <person name="Weis J.J."/>
            <person name="Gamble T."/>
            <person name="Ode P.J."/>
            <person name="Paul R."/>
            <person name="Zaspel J.M."/>
        </authorList>
    </citation>
    <scope>NUCLEOTIDE SEQUENCE [LARGE SCALE GENOMIC DNA]</scope>
    <source>
        <strain evidence="2">CgM1</strain>
    </source>
</reference>
<feature type="signal peptide" evidence="1">
    <location>
        <begin position="1"/>
        <end position="37"/>
    </location>
</feature>
<keyword evidence="1" id="KW-0732">Signal</keyword>
<dbReference type="Proteomes" id="UP000826195">
    <property type="component" value="Unassembled WGS sequence"/>
</dbReference>
<evidence type="ECO:0000313" key="3">
    <source>
        <dbReference type="Proteomes" id="UP000826195"/>
    </source>
</evidence>
<name>A0AAV7IPD8_COTGL</name>
<sequence length="218" mass="24098">MYRINSHSTPKDKLVVLLSLCLCFLLVLLAVTAPLSANSVSFPPASRPFSLSLACAPTQQLVGEEGTKNRERQPTAAPCRPCCQVSVLTKHKLYFGVENTTATIEMQDRDNNNMPDFFPAHINGLLAAKEKDWWGVAHMTLYFWGVRRGCWPPTPTYRGTPTIVLSFLGPGHGETSTILQKVTPCADVPKTGWKIPYTGYPEKHLLMGGRSRLWTAAP</sequence>
<evidence type="ECO:0000256" key="1">
    <source>
        <dbReference type="SAM" id="SignalP"/>
    </source>
</evidence>
<protein>
    <submittedName>
        <fullName evidence="2">Uncharacterized protein</fullName>
    </submittedName>
</protein>
<organism evidence="2 3">
    <name type="scientific">Cotesia glomerata</name>
    <name type="common">Lepidopteran parasitic wasp</name>
    <name type="synonym">Apanteles glomeratus</name>
    <dbReference type="NCBI Taxonomy" id="32391"/>
    <lineage>
        <taxon>Eukaryota</taxon>
        <taxon>Metazoa</taxon>
        <taxon>Ecdysozoa</taxon>
        <taxon>Arthropoda</taxon>
        <taxon>Hexapoda</taxon>
        <taxon>Insecta</taxon>
        <taxon>Pterygota</taxon>
        <taxon>Neoptera</taxon>
        <taxon>Endopterygota</taxon>
        <taxon>Hymenoptera</taxon>
        <taxon>Apocrita</taxon>
        <taxon>Ichneumonoidea</taxon>
        <taxon>Braconidae</taxon>
        <taxon>Microgastrinae</taxon>
        <taxon>Cotesia</taxon>
    </lineage>
</organism>
<keyword evidence="3" id="KW-1185">Reference proteome</keyword>
<proteinExistence type="predicted"/>
<dbReference type="AlphaFoldDB" id="A0AAV7IPD8"/>